<dbReference type="Proteomes" id="UP000683925">
    <property type="component" value="Unassembled WGS sequence"/>
</dbReference>
<dbReference type="AlphaFoldDB" id="A0A8S1YR52"/>
<evidence type="ECO:0000256" key="1">
    <source>
        <dbReference type="SAM" id="MobiDB-lite"/>
    </source>
</evidence>
<proteinExistence type="predicted"/>
<feature type="region of interest" description="Disordered" evidence="1">
    <location>
        <begin position="87"/>
        <end position="122"/>
    </location>
</feature>
<evidence type="ECO:0000313" key="2">
    <source>
        <dbReference type="EMBL" id="CAD8214912.1"/>
    </source>
</evidence>
<keyword evidence="3" id="KW-1185">Reference proteome</keyword>
<sequence>MLSMKGSQRYPTDTQEVYSMMCLISRSSYNLLSWFEFQEQKQEIGKFQDTRKNIKNKTRINLATIKEQDRLMPLEIHPRDLVTPAYQRQQQKLSSTQEREYQREKNDKGRSSGGSKKSSPALPLVCGQCLRQSRILGLYNVLVAPQFKLKIFLLNWYQQMLSLSLLVYAKKFYQQRAATIERIFCSRLYNQSCYIGRA</sequence>
<comment type="caution">
    <text evidence="2">The sequence shown here is derived from an EMBL/GenBank/DDBJ whole genome shotgun (WGS) entry which is preliminary data.</text>
</comment>
<organism evidence="2 3">
    <name type="scientific">Paramecium octaurelia</name>
    <dbReference type="NCBI Taxonomy" id="43137"/>
    <lineage>
        <taxon>Eukaryota</taxon>
        <taxon>Sar</taxon>
        <taxon>Alveolata</taxon>
        <taxon>Ciliophora</taxon>
        <taxon>Intramacronucleata</taxon>
        <taxon>Oligohymenophorea</taxon>
        <taxon>Peniculida</taxon>
        <taxon>Parameciidae</taxon>
        <taxon>Paramecium</taxon>
    </lineage>
</organism>
<gene>
    <name evidence="2" type="ORF">POCTA_138.1.T1940015</name>
</gene>
<dbReference type="EMBL" id="CAJJDP010000198">
    <property type="protein sequence ID" value="CAD8214912.1"/>
    <property type="molecule type" value="Genomic_DNA"/>
</dbReference>
<reference evidence="2" key="1">
    <citation type="submission" date="2021-01" db="EMBL/GenBank/DDBJ databases">
        <authorList>
            <consortium name="Genoscope - CEA"/>
            <person name="William W."/>
        </authorList>
    </citation>
    <scope>NUCLEOTIDE SEQUENCE</scope>
</reference>
<name>A0A8S1YR52_PAROT</name>
<feature type="compositionally biased region" description="Basic and acidic residues" evidence="1">
    <location>
        <begin position="97"/>
        <end position="110"/>
    </location>
</feature>
<accession>A0A8S1YR52</accession>
<feature type="compositionally biased region" description="Polar residues" evidence="1">
    <location>
        <begin position="87"/>
        <end position="96"/>
    </location>
</feature>
<evidence type="ECO:0000313" key="3">
    <source>
        <dbReference type="Proteomes" id="UP000683925"/>
    </source>
</evidence>
<protein>
    <submittedName>
        <fullName evidence="2">Uncharacterized protein</fullName>
    </submittedName>
</protein>